<dbReference type="PROSITE" id="PS51257">
    <property type="entry name" value="PROKAR_LIPOPROTEIN"/>
    <property type="match status" value="1"/>
</dbReference>
<evidence type="ECO:0008006" key="4">
    <source>
        <dbReference type="Google" id="ProtNLM"/>
    </source>
</evidence>
<dbReference type="RefSeq" id="WP_168882272.1">
    <property type="nucleotide sequence ID" value="NZ_JABAIL010000003.1"/>
</dbReference>
<dbReference type="Gene3D" id="2.60.120.260">
    <property type="entry name" value="Galactose-binding domain-like"/>
    <property type="match status" value="1"/>
</dbReference>
<dbReference type="EMBL" id="JABAIL010000003">
    <property type="protein sequence ID" value="NLR91553.1"/>
    <property type="molecule type" value="Genomic_DNA"/>
</dbReference>
<evidence type="ECO:0000256" key="1">
    <source>
        <dbReference type="SAM" id="SignalP"/>
    </source>
</evidence>
<protein>
    <recommendedName>
        <fullName evidence="4">PKD domain-containing protein</fullName>
    </recommendedName>
</protein>
<proteinExistence type="predicted"/>
<comment type="caution">
    <text evidence="2">The sequence shown here is derived from an EMBL/GenBank/DDBJ whole genome shotgun (WGS) entry which is preliminary data.</text>
</comment>
<keyword evidence="1" id="KW-0732">Signal</keyword>
<gene>
    <name evidence="2" type="ORF">HGP29_10070</name>
</gene>
<sequence length="537" mass="58431">MSTIKDLRFSLFALIALLLSACGEDENKPVVKVPSHSVLKISQAANENIINMNQHIDFADVSQGVVSREWIFPEEGTILEGNPEDAQVRGVFPQVGEWEVTLHQEFENNAYVGTETTARETNVLDTTIIVTVMPAVQLQTIKANIVNLDGTLGDEVSMTPETPTEIPFGSVLRFTYTAEGNPTVVAGEFFGAELLEQSALDGTFDVKYVTLDATYDFAPVFTRPQPNSSDTLYVANFVKCVRSSVPLTLDKVVNDEDRKVNVIFSRGLNANSVNKEDFTVKITTAAGAILTPEVTAAAVNPQNESAVLLEIDGELIYTDDDVLVTYSGTELESQDAAIAPQFEDEELVHVEDDLLKASDYNYSFESSATSYVGGDPAWLGGFVPDILETSTAQATDGSSSLKISRGPFSGSGANASAISTYVAGAPHTFNFTENENNKLLMKYDVFVEANGGSPAAGSGGFETNVRIHLSNKGGDWQEAAHPFGSLDEDQWYTFENVISVNNPLDAFNLIIKVAHTGEETYVIYLDNIQLMRFYPRP</sequence>
<reference evidence="2 3" key="1">
    <citation type="submission" date="2020-04" db="EMBL/GenBank/DDBJ databases">
        <title>Flammeovirga sp. SR4, a novel species isolated from seawater.</title>
        <authorList>
            <person name="Wang X."/>
        </authorList>
    </citation>
    <scope>NUCLEOTIDE SEQUENCE [LARGE SCALE GENOMIC DNA]</scope>
    <source>
        <strain evidence="2 3">SR4</strain>
    </source>
</reference>
<evidence type="ECO:0000313" key="3">
    <source>
        <dbReference type="Proteomes" id="UP000585050"/>
    </source>
</evidence>
<accession>A0A7X8SK12</accession>
<organism evidence="2 3">
    <name type="scientific">Flammeovirga agarivorans</name>
    <dbReference type="NCBI Taxonomy" id="2726742"/>
    <lineage>
        <taxon>Bacteria</taxon>
        <taxon>Pseudomonadati</taxon>
        <taxon>Bacteroidota</taxon>
        <taxon>Cytophagia</taxon>
        <taxon>Cytophagales</taxon>
        <taxon>Flammeovirgaceae</taxon>
        <taxon>Flammeovirga</taxon>
    </lineage>
</organism>
<dbReference type="AlphaFoldDB" id="A0A7X8SK12"/>
<feature type="signal peptide" evidence="1">
    <location>
        <begin position="1"/>
        <end position="21"/>
    </location>
</feature>
<name>A0A7X8SK12_9BACT</name>
<feature type="chain" id="PRO_5031016059" description="PKD domain-containing protein" evidence="1">
    <location>
        <begin position="22"/>
        <end position="537"/>
    </location>
</feature>
<evidence type="ECO:0000313" key="2">
    <source>
        <dbReference type="EMBL" id="NLR91553.1"/>
    </source>
</evidence>
<keyword evidence="3" id="KW-1185">Reference proteome</keyword>
<dbReference type="Proteomes" id="UP000585050">
    <property type="component" value="Unassembled WGS sequence"/>
</dbReference>